<name>A0ABW3CIK8_9ACTN</name>
<evidence type="ECO:0000313" key="1">
    <source>
        <dbReference type="EMBL" id="MFD0853412.1"/>
    </source>
</evidence>
<accession>A0ABW3CIK8</accession>
<dbReference type="Proteomes" id="UP001597083">
    <property type="component" value="Unassembled WGS sequence"/>
</dbReference>
<evidence type="ECO:0000313" key="2">
    <source>
        <dbReference type="Proteomes" id="UP001597083"/>
    </source>
</evidence>
<gene>
    <name evidence="1" type="ORF">ACFQ07_14335</name>
</gene>
<organism evidence="1 2">
    <name type="scientific">Actinomadura adrarensis</name>
    <dbReference type="NCBI Taxonomy" id="1819600"/>
    <lineage>
        <taxon>Bacteria</taxon>
        <taxon>Bacillati</taxon>
        <taxon>Actinomycetota</taxon>
        <taxon>Actinomycetes</taxon>
        <taxon>Streptosporangiales</taxon>
        <taxon>Thermomonosporaceae</taxon>
        <taxon>Actinomadura</taxon>
    </lineage>
</organism>
<dbReference type="InterPro" id="IPR008949">
    <property type="entry name" value="Isoprenoid_synthase_dom_sf"/>
</dbReference>
<dbReference type="SUPFAM" id="SSF48576">
    <property type="entry name" value="Terpenoid synthases"/>
    <property type="match status" value="1"/>
</dbReference>
<dbReference type="EMBL" id="JBHTIR010002144">
    <property type="protein sequence ID" value="MFD0853412.1"/>
    <property type="molecule type" value="Genomic_DNA"/>
</dbReference>
<feature type="non-terminal residue" evidence="1">
    <location>
        <position position="1"/>
    </location>
</feature>
<sequence>RMLAELRDDLAGRAAFTAHHGRWRDQLSRYLTAMTREWDWHNARGRDGGAAPAFDEYLLNADNFGSSFVNVSHWIFTSEPAALNRLDGLWTAGQEVQKVLRLLNDLASRDREQEWDDLNALTLGVTPEEVRQRIADLVARCRELIRPLRDECPREARYLERQIGYSTGFYGSTDYWGEL</sequence>
<proteinExistence type="predicted"/>
<comment type="caution">
    <text evidence="1">The sequence shown here is derived from an EMBL/GenBank/DDBJ whole genome shotgun (WGS) entry which is preliminary data.</text>
</comment>
<dbReference type="Gene3D" id="1.10.600.10">
    <property type="entry name" value="Farnesyl Diphosphate Synthase"/>
    <property type="match status" value="1"/>
</dbReference>
<dbReference type="Pfam" id="PF19086">
    <property type="entry name" value="Terpene_syn_C_2"/>
    <property type="match status" value="1"/>
</dbReference>
<protein>
    <submittedName>
        <fullName evidence="1">Terpene synthase family protein</fullName>
    </submittedName>
</protein>
<reference evidence="2" key="1">
    <citation type="journal article" date="2019" name="Int. J. Syst. Evol. Microbiol.">
        <title>The Global Catalogue of Microorganisms (GCM) 10K type strain sequencing project: providing services to taxonomists for standard genome sequencing and annotation.</title>
        <authorList>
            <consortium name="The Broad Institute Genomics Platform"/>
            <consortium name="The Broad Institute Genome Sequencing Center for Infectious Disease"/>
            <person name="Wu L."/>
            <person name="Ma J."/>
        </authorList>
    </citation>
    <scope>NUCLEOTIDE SEQUENCE [LARGE SCALE GENOMIC DNA]</scope>
    <source>
        <strain evidence="2">JCM 31696</strain>
    </source>
</reference>
<keyword evidence="2" id="KW-1185">Reference proteome</keyword>